<dbReference type="InterPro" id="IPR010920">
    <property type="entry name" value="LSM_dom_sf"/>
</dbReference>
<comment type="similarity">
    <text evidence="2">Belongs to the MscS (TC 1.A.23) family.</text>
</comment>
<dbReference type="InterPro" id="IPR006685">
    <property type="entry name" value="MscS_channel_2nd"/>
</dbReference>
<dbReference type="AlphaFoldDB" id="A0A317ZJ78"/>
<dbReference type="PANTHER" id="PTHR30221">
    <property type="entry name" value="SMALL-CONDUCTANCE MECHANOSENSITIVE CHANNEL"/>
    <property type="match status" value="1"/>
</dbReference>
<comment type="subcellular location">
    <subcellularLocation>
        <location evidence="1">Cell membrane</location>
        <topology evidence="1">Multi-pass membrane protein</topology>
    </subcellularLocation>
</comment>
<dbReference type="Pfam" id="PF21088">
    <property type="entry name" value="MS_channel_1st"/>
    <property type="match status" value="1"/>
</dbReference>
<evidence type="ECO:0000259" key="10">
    <source>
        <dbReference type="Pfam" id="PF21082"/>
    </source>
</evidence>
<dbReference type="Gene3D" id="3.30.70.100">
    <property type="match status" value="1"/>
</dbReference>
<feature type="region of interest" description="Disordered" evidence="7">
    <location>
        <begin position="1"/>
        <end position="25"/>
    </location>
</feature>
<evidence type="ECO:0000313" key="13">
    <source>
        <dbReference type="Proteomes" id="UP000247099"/>
    </source>
</evidence>
<dbReference type="RefSeq" id="WP_110130736.1">
    <property type="nucleotide sequence ID" value="NZ_QHJQ01000004.1"/>
</dbReference>
<dbReference type="InterPro" id="IPR049142">
    <property type="entry name" value="MS_channel_1st"/>
</dbReference>
<evidence type="ECO:0000256" key="6">
    <source>
        <dbReference type="ARBA" id="ARBA00023136"/>
    </source>
</evidence>
<evidence type="ECO:0000256" key="1">
    <source>
        <dbReference type="ARBA" id="ARBA00004651"/>
    </source>
</evidence>
<dbReference type="InterPro" id="IPR011014">
    <property type="entry name" value="MscS_channel_TM-2"/>
</dbReference>
<evidence type="ECO:0000256" key="4">
    <source>
        <dbReference type="ARBA" id="ARBA00022692"/>
    </source>
</evidence>
<keyword evidence="5 8" id="KW-1133">Transmembrane helix</keyword>
<feature type="transmembrane region" description="Helical" evidence="8">
    <location>
        <begin position="55"/>
        <end position="75"/>
    </location>
</feature>
<comment type="caution">
    <text evidence="12">The sequence shown here is derived from an EMBL/GenBank/DDBJ whole genome shotgun (WGS) entry which is preliminary data.</text>
</comment>
<feature type="transmembrane region" description="Helical" evidence="8">
    <location>
        <begin position="96"/>
        <end position="119"/>
    </location>
</feature>
<accession>A0A317ZJ78</accession>
<dbReference type="Gene3D" id="1.10.287.1260">
    <property type="match status" value="1"/>
</dbReference>
<feature type="domain" description="Mechanosensitive ion channel transmembrane helices 2/3" evidence="11">
    <location>
        <begin position="104"/>
        <end position="145"/>
    </location>
</feature>
<dbReference type="Pfam" id="PF00924">
    <property type="entry name" value="MS_channel_2nd"/>
    <property type="match status" value="1"/>
</dbReference>
<evidence type="ECO:0000256" key="7">
    <source>
        <dbReference type="SAM" id="MobiDB-lite"/>
    </source>
</evidence>
<evidence type="ECO:0000259" key="9">
    <source>
        <dbReference type="Pfam" id="PF00924"/>
    </source>
</evidence>
<evidence type="ECO:0000256" key="2">
    <source>
        <dbReference type="ARBA" id="ARBA00008017"/>
    </source>
</evidence>
<dbReference type="InterPro" id="IPR023408">
    <property type="entry name" value="MscS_beta-dom_sf"/>
</dbReference>
<dbReference type="Proteomes" id="UP000247099">
    <property type="component" value="Unassembled WGS sequence"/>
</dbReference>
<dbReference type="EMBL" id="QHJQ01000004">
    <property type="protein sequence ID" value="PXA04283.1"/>
    <property type="molecule type" value="Genomic_DNA"/>
</dbReference>
<dbReference type="SUPFAM" id="SSF82689">
    <property type="entry name" value="Mechanosensitive channel protein MscS (YggB), C-terminal domain"/>
    <property type="match status" value="1"/>
</dbReference>
<name>A0A317ZJ78_9BACT</name>
<keyword evidence="6 8" id="KW-0472">Membrane</keyword>
<feature type="domain" description="Mechanosensitive ion channel MscS" evidence="9">
    <location>
        <begin position="146"/>
        <end position="213"/>
    </location>
</feature>
<evidence type="ECO:0000313" key="12">
    <source>
        <dbReference type="EMBL" id="PXA04283.1"/>
    </source>
</evidence>
<evidence type="ECO:0000256" key="5">
    <source>
        <dbReference type="ARBA" id="ARBA00022989"/>
    </source>
</evidence>
<sequence length="346" mass="37077">MAEPLPTDPTQVSPNPNAVEGSGEPALPDIEAEPLSLDRAVELLSDKMVNWSDSAIALLPNLVVAVVIFILFYAIGSVAGRAAMKAFNRTFDSNAVASLLAALVKTLIVAIGLFIALDLVGLQKAVVSLLAGAGILGLAIGFAFQDLAENLLAGLLLSIRKPCVPGDLISSNGHLGFVQQLNLRNTIIRNFSGQVIYIPNKEVFKSVLENYSKSGERRIDIAVGVSYGEDLDQVTETLKSAVSGLDFLREDTEASVYALEYGDSSINFTVRYWIDYPDGKVGYFDAIDAGVKAIKRAFDEADILIPFPIRTLDFDAKGGIKLAESLQTVMDHKAKESKGQKAGDQA</sequence>
<dbReference type="Gene3D" id="2.30.30.60">
    <property type="match status" value="1"/>
</dbReference>
<evidence type="ECO:0000256" key="3">
    <source>
        <dbReference type="ARBA" id="ARBA00022475"/>
    </source>
</evidence>
<dbReference type="InterPro" id="IPR049278">
    <property type="entry name" value="MS_channel_C"/>
</dbReference>
<feature type="transmembrane region" description="Helical" evidence="8">
    <location>
        <begin position="125"/>
        <end position="144"/>
    </location>
</feature>
<keyword evidence="13" id="KW-1185">Reference proteome</keyword>
<dbReference type="InParanoid" id="A0A317ZJ78"/>
<reference evidence="12 13" key="1">
    <citation type="submission" date="2018-05" db="EMBL/GenBank/DDBJ databases">
        <title>Coraliomargarita sinensis sp. nov., isolated from a marine solar saltern.</title>
        <authorList>
            <person name="Zhou L.Y."/>
        </authorList>
    </citation>
    <scope>NUCLEOTIDE SEQUENCE [LARGE SCALE GENOMIC DNA]</scope>
    <source>
        <strain evidence="12 13">WN38</strain>
    </source>
</reference>
<dbReference type="PANTHER" id="PTHR30221:SF1">
    <property type="entry name" value="SMALL-CONDUCTANCE MECHANOSENSITIVE CHANNEL"/>
    <property type="match status" value="1"/>
</dbReference>
<keyword evidence="4 8" id="KW-0812">Transmembrane</keyword>
<dbReference type="InterPro" id="IPR011066">
    <property type="entry name" value="MscS_channel_C_sf"/>
</dbReference>
<keyword evidence="3" id="KW-1003">Cell membrane</keyword>
<protein>
    <submittedName>
        <fullName evidence="12">Mechanosensitive ion channel protein</fullName>
    </submittedName>
</protein>
<evidence type="ECO:0000259" key="11">
    <source>
        <dbReference type="Pfam" id="PF21088"/>
    </source>
</evidence>
<organism evidence="12 13">
    <name type="scientific">Coraliomargarita sinensis</name>
    <dbReference type="NCBI Taxonomy" id="2174842"/>
    <lineage>
        <taxon>Bacteria</taxon>
        <taxon>Pseudomonadati</taxon>
        <taxon>Verrucomicrobiota</taxon>
        <taxon>Opitutia</taxon>
        <taxon>Puniceicoccales</taxon>
        <taxon>Coraliomargaritaceae</taxon>
        <taxon>Coraliomargarita</taxon>
    </lineage>
</organism>
<proteinExistence type="inferred from homology"/>
<dbReference type="Pfam" id="PF21082">
    <property type="entry name" value="MS_channel_3rd"/>
    <property type="match status" value="1"/>
</dbReference>
<dbReference type="SUPFAM" id="SSF50182">
    <property type="entry name" value="Sm-like ribonucleoproteins"/>
    <property type="match status" value="1"/>
</dbReference>
<dbReference type="GO" id="GO:0005886">
    <property type="term" value="C:plasma membrane"/>
    <property type="evidence" value="ECO:0007669"/>
    <property type="project" value="UniProtKB-SubCell"/>
</dbReference>
<dbReference type="SUPFAM" id="SSF82861">
    <property type="entry name" value="Mechanosensitive channel protein MscS (YggB), transmembrane region"/>
    <property type="match status" value="1"/>
</dbReference>
<feature type="domain" description="Mechanosensitive ion channel MscS C-terminal" evidence="10">
    <location>
        <begin position="220"/>
        <end position="303"/>
    </location>
</feature>
<evidence type="ECO:0000256" key="8">
    <source>
        <dbReference type="SAM" id="Phobius"/>
    </source>
</evidence>
<dbReference type="OrthoDB" id="9809206at2"/>
<dbReference type="GO" id="GO:0008381">
    <property type="term" value="F:mechanosensitive monoatomic ion channel activity"/>
    <property type="evidence" value="ECO:0007669"/>
    <property type="project" value="InterPro"/>
</dbReference>
<dbReference type="InterPro" id="IPR045275">
    <property type="entry name" value="MscS_archaea/bacteria_type"/>
</dbReference>
<gene>
    <name evidence="12" type="ORF">DDZ13_07035</name>
</gene>